<name>A0A9N8ZUP7_9GLOM</name>
<comment type="caution">
    <text evidence="1">The sequence shown here is derived from an EMBL/GenBank/DDBJ whole genome shotgun (WGS) entry which is preliminary data.</text>
</comment>
<keyword evidence="2" id="KW-1185">Reference proteome</keyword>
<dbReference type="EMBL" id="CAJVPQ010000755">
    <property type="protein sequence ID" value="CAG8507854.1"/>
    <property type="molecule type" value="Genomic_DNA"/>
</dbReference>
<dbReference type="AlphaFoldDB" id="A0A9N8ZUP7"/>
<evidence type="ECO:0000313" key="2">
    <source>
        <dbReference type="Proteomes" id="UP000789570"/>
    </source>
</evidence>
<accession>A0A9N8ZUP7</accession>
<sequence>MSDLNVVDFWKEVEYQKKLKNQIDITWTKGMLQSARAITDRIVNAIKITNEIH</sequence>
<protein>
    <submittedName>
        <fullName evidence="1">13432_t:CDS:1</fullName>
    </submittedName>
</protein>
<evidence type="ECO:0000313" key="1">
    <source>
        <dbReference type="EMBL" id="CAG8507854.1"/>
    </source>
</evidence>
<dbReference type="Proteomes" id="UP000789570">
    <property type="component" value="Unassembled WGS sequence"/>
</dbReference>
<reference evidence="1" key="1">
    <citation type="submission" date="2021-06" db="EMBL/GenBank/DDBJ databases">
        <authorList>
            <person name="Kallberg Y."/>
            <person name="Tangrot J."/>
            <person name="Rosling A."/>
        </authorList>
    </citation>
    <scope>NUCLEOTIDE SEQUENCE</scope>
    <source>
        <strain evidence="1">UK204</strain>
    </source>
</reference>
<organism evidence="1 2">
    <name type="scientific">Funneliformis caledonium</name>
    <dbReference type="NCBI Taxonomy" id="1117310"/>
    <lineage>
        <taxon>Eukaryota</taxon>
        <taxon>Fungi</taxon>
        <taxon>Fungi incertae sedis</taxon>
        <taxon>Mucoromycota</taxon>
        <taxon>Glomeromycotina</taxon>
        <taxon>Glomeromycetes</taxon>
        <taxon>Glomerales</taxon>
        <taxon>Glomeraceae</taxon>
        <taxon>Funneliformis</taxon>
    </lineage>
</organism>
<gene>
    <name evidence="1" type="ORF">FCALED_LOCUS4040</name>
</gene>
<proteinExistence type="predicted"/>